<evidence type="ECO:0000313" key="1">
    <source>
        <dbReference type="EMBL" id="EOX93438.1"/>
    </source>
</evidence>
<organism evidence="1 2">
    <name type="scientific">Theobroma cacao</name>
    <name type="common">Cacao</name>
    <name type="synonym">Cocoa</name>
    <dbReference type="NCBI Taxonomy" id="3641"/>
    <lineage>
        <taxon>Eukaryota</taxon>
        <taxon>Viridiplantae</taxon>
        <taxon>Streptophyta</taxon>
        <taxon>Embryophyta</taxon>
        <taxon>Tracheophyta</taxon>
        <taxon>Spermatophyta</taxon>
        <taxon>Magnoliopsida</taxon>
        <taxon>eudicotyledons</taxon>
        <taxon>Gunneridae</taxon>
        <taxon>Pentapetalae</taxon>
        <taxon>rosids</taxon>
        <taxon>malvids</taxon>
        <taxon>Malvales</taxon>
        <taxon>Malvaceae</taxon>
        <taxon>Byttnerioideae</taxon>
        <taxon>Theobroma</taxon>
    </lineage>
</organism>
<proteinExistence type="predicted"/>
<protein>
    <submittedName>
        <fullName evidence="1">Uncharacterized protein</fullName>
    </submittedName>
</protein>
<name>A0A061DTW2_THECC</name>
<evidence type="ECO:0000313" key="2">
    <source>
        <dbReference type="Proteomes" id="UP000026915"/>
    </source>
</evidence>
<dbReference type="HOGENOM" id="CLU_2296771_0_0_1"/>
<keyword evidence="2" id="KW-1185">Reference proteome</keyword>
<dbReference type="AlphaFoldDB" id="A0A061DTW2"/>
<sequence length="101" mass="11500">MGTRSNVRRLLWDNREATGMVLERETECEDHNNSALVSLKEENMEVESWKLQIQEHPGRKFLAAARNSDNIAEGFSLQQESNLVAVKLKMSLQSKSAKNLL</sequence>
<reference evidence="1 2" key="1">
    <citation type="journal article" date="2013" name="Genome Biol.">
        <title>The genome sequence of the most widely cultivated cacao type and its use to identify candidate genes regulating pod color.</title>
        <authorList>
            <person name="Motamayor J.C."/>
            <person name="Mockaitis K."/>
            <person name="Schmutz J."/>
            <person name="Haiminen N."/>
            <person name="Iii D.L."/>
            <person name="Cornejo O."/>
            <person name="Findley S.D."/>
            <person name="Zheng P."/>
            <person name="Utro F."/>
            <person name="Royaert S."/>
            <person name="Saski C."/>
            <person name="Jenkins J."/>
            <person name="Podicheti R."/>
            <person name="Zhao M."/>
            <person name="Scheffler B.E."/>
            <person name="Stack J.C."/>
            <person name="Feltus F.A."/>
            <person name="Mustiga G.M."/>
            <person name="Amores F."/>
            <person name="Phillips W."/>
            <person name="Marelli J.P."/>
            <person name="May G.D."/>
            <person name="Shapiro H."/>
            <person name="Ma J."/>
            <person name="Bustamante C.D."/>
            <person name="Schnell R.J."/>
            <person name="Main D."/>
            <person name="Gilbert D."/>
            <person name="Parida L."/>
            <person name="Kuhn D.N."/>
        </authorList>
    </citation>
    <scope>NUCLEOTIDE SEQUENCE [LARGE SCALE GENOMIC DNA]</scope>
    <source>
        <strain evidence="2">cv. Matina 1-6</strain>
    </source>
</reference>
<dbReference type="Proteomes" id="UP000026915">
    <property type="component" value="Chromosome 1"/>
</dbReference>
<accession>A0A061DTW2</accession>
<dbReference type="InParanoid" id="A0A061DTW2"/>
<dbReference type="EMBL" id="CM001879">
    <property type="protein sequence ID" value="EOX93438.1"/>
    <property type="molecule type" value="Genomic_DNA"/>
</dbReference>
<dbReference type="Gramene" id="EOX93438">
    <property type="protein sequence ID" value="EOX93438"/>
    <property type="gene ID" value="TCM_002316"/>
</dbReference>
<gene>
    <name evidence="1" type="ORF">TCM_002316</name>
</gene>